<dbReference type="InterPro" id="IPR030191">
    <property type="entry name" value="CodB"/>
</dbReference>
<dbReference type="GO" id="GO:0015209">
    <property type="term" value="F:cytosine transmembrane transporter activity"/>
    <property type="evidence" value="ECO:0007669"/>
    <property type="project" value="InterPro"/>
</dbReference>
<evidence type="ECO:0000256" key="1">
    <source>
        <dbReference type="SAM" id="Phobius"/>
    </source>
</evidence>
<dbReference type="GO" id="GO:0005886">
    <property type="term" value="C:plasma membrane"/>
    <property type="evidence" value="ECO:0007669"/>
    <property type="project" value="TreeGrafter"/>
</dbReference>
<keyword evidence="1" id="KW-0812">Transmembrane</keyword>
<reference evidence="2 3" key="1">
    <citation type="journal article" date="2015" name="Genome Announc.">
        <title>Expanding the biotechnology potential of lactobacilli through comparative genomics of 213 strains and associated genera.</title>
        <authorList>
            <person name="Sun Z."/>
            <person name="Harris H.M."/>
            <person name="McCann A."/>
            <person name="Guo C."/>
            <person name="Argimon S."/>
            <person name="Zhang W."/>
            <person name="Yang X."/>
            <person name="Jeffery I.B."/>
            <person name="Cooney J.C."/>
            <person name="Kagawa T.F."/>
            <person name="Liu W."/>
            <person name="Song Y."/>
            <person name="Salvetti E."/>
            <person name="Wrobel A."/>
            <person name="Rasinkangas P."/>
            <person name="Parkhill J."/>
            <person name="Rea M.C."/>
            <person name="O'Sullivan O."/>
            <person name="Ritari J."/>
            <person name="Douillard F.P."/>
            <person name="Paul Ross R."/>
            <person name="Yang R."/>
            <person name="Briner A.E."/>
            <person name="Felis G.E."/>
            <person name="de Vos W.M."/>
            <person name="Barrangou R."/>
            <person name="Klaenhammer T.R."/>
            <person name="Caufield P.W."/>
            <person name="Cui Y."/>
            <person name="Zhang H."/>
            <person name="O'Toole P.W."/>
        </authorList>
    </citation>
    <scope>NUCLEOTIDE SEQUENCE [LARGE SCALE GENOMIC DNA]</scope>
    <source>
        <strain evidence="2 3">DSM 20634</strain>
    </source>
</reference>
<feature type="transmembrane region" description="Helical" evidence="1">
    <location>
        <begin position="116"/>
        <end position="136"/>
    </location>
</feature>
<keyword evidence="3" id="KW-1185">Reference proteome</keyword>
<dbReference type="Gene3D" id="1.10.4160.10">
    <property type="entry name" value="Hydantoin permease"/>
    <property type="match status" value="1"/>
</dbReference>
<dbReference type="STRING" id="1423813.FC26_GL002466"/>
<name>A0A0R2A7K3_9LACO</name>
<gene>
    <name evidence="2" type="ORF">FC26_GL002466</name>
</gene>
<feature type="transmembrane region" description="Helical" evidence="1">
    <location>
        <begin position="364"/>
        <end position="386"/>
    </location>
</feature>
<proteinExistence type="predicted"/>
<evidence type="ECO:0000313" key="2">
    <source>
        <dbReference type="EMBL" id="KRM62402.1"/>
    </source>
</evidence>
<feature type="transmembrane region" description="Helical" evidence="1">
    <location>
        <begin position="341"/>
        <end position="358"/>
    </location>
</feature>
<dbReference type="NCBIfam" id="TIGR02358">
    <property type="entry name" value="thia_cytX"/>
    <property type="match status" value="1"/>
</dbReference>
<dbReference type="OrthoDB" id="9780088at2"/>
<feature type="transmembrane region" description="Helical" evidence="1">
    <location>
        <begin position="287"/>
        <end position="307"/>
    </location>
</feature>
<feature type="transmembrane region" description="Helical" evidence="1">
    <location>
        <begin position="148"/>
        <end position="168"/>
    </location>
</feature>
<organism evidence="2 3">
    <name type="scientific">Paucilactobacillus vaccinostercus DSM 20634</name>
    <dbReference type="NCBI Taxonomy" id="1423813"/>
    <lineage>
        <taxon>Bacteria</taxon>
        <taxon>Bacillati</taxon>
        <taxon>Bacillota</taxon>
        <taxon>Bacilli</taxon>
        <taxon>Lactobacillales</taxon>
        <taxon>Lactobacillaceae</taxon>
        <taxon>Paucilactobacillus</taxon>
    </lineage>
</organism>
<feature type="transmembrane region" description="Helical" evidence="1">
    <location>
        <begin position="313"/>
        <end position="334"/>
    </location>
</feature>
<dbReference type="InterPro" id="IPR012732">
    <property type="entry name" value="Thia_CytX"/>
</dbReference>
<dbReference type="PANTHER" id="PTHR30569:SF0">
    <property type="entry name" value="CYTOSINE PERMEASE"/>
    <property type="match status" value="1"/>
</dbReference>
<protein>
    <submittedName>
        <fullName evidence="2">Purine-cytosine transport protein</fullName>
    </submittedName>
</protein>
<comment type="caution">
    <text evidence="2">The sequence shown here is derived from an EMBL/GenBank/DDBJ whole genome shotgun (WGS) entry which is preliminary data.</text>
</comment>
<feature type="transmembrane region" description="Helical" evidence="1">
    <location>
        <begin position="211"/>
        <end position="231"/>
    </location>
</feature>
<dbReference type="RefSeq" id="WP_057777530.1">
    <property type="nucleotide sequence ID" value="NZ_AYYY01000006.1"/>
</dbReference>
<dbReference type="EMBL" id="AYYY01000006">
    <property type="protein sequence ID" value="KRM62402.1"/>
    <property type="molecule type" value="Genomic_DNA"/>
</dbReference>
<keyword evidence="1" id="KW-0472">Membrane</keyword>
<dbReference type="Proteomes" id="UP000051733">
    <property type="component" value="Unassembled WGS sequence"/>
</dbReference>
<feature type="transmembrane region" description="Helical" evidence="1">
    <location>
        <begin position="80"/>
        <end position="104"/>
    </location>
</feature>
<keyword evidence="1" id="KW-1133">Transmembrane helix</keyword>
<feature type="transmembrane region" description="Helical" evidence="1">
    <location>
        <begin position="37"/>
        <end position="59"/>
    </location>
</feature>
<dbReference type="PANTHER" id="PTHR30569">
    <property type="entry name" value="CYTOSINE TRANSPORTER CODB"/>
    <property type="match status" value="1"/>
</dbReference>
<accession>A0A0R2A7K3</accession>
<evidence type="ECO:0000313" key="3">
    <source>
        <dbReference type="Proteomes" id="UP000051733"/>
    </source>
</evidence>
<sequence>MGNTKLSGLFLLWLGAAISIAEIVTGTLLAPLGWTMGITAIILGHLIGCVLFLFPAGYISARQSKSAIEVTDTAFGHWGVTLFSLLNAIQLLGWTAVMIVNAQIAMNAISQRLFHFHSPVVMAVIVAALIVLWLVLDHNWLFRVNNLIVILLAIGAVILIFTVMTSTYHAHATTLSPLGFGAAVELNVTMALSWLPLIGDYTQKTQAPVKASFVSISGYFIGSCVMFLIGLSSVLMTKSTDFTTVLAHSSLGLVALLIIVFSTVTTTFMDAYSAATNIANITQVHRIKLLGVIITIIGLIIALMVSLSAYQSFLYTIGAVFTPLFSIVFTTYFILPHRLPIIVNFGWWLIGIFLYNHIQQFNFWCGPTVITLLSLIIGLVLSYGLYRQLKK</sequence>
<feature type="transmembrane region" description="Helical" evidence="1">
    <location>
        <begin position="251"/>
        <end position="275"/>
    </location>
</feature>
<feature type="transmembrane region" description="Helical" evidence="1">
    <location>
        <begin position="180"/>
        <end position="199"/>
    </location>
</feature>
<dbReference type="PATRIC" id="fig|1423813.3.peg.2513"/>
<dbReference type="AlphaFoldDB" id="A0A0R2A7K3"/>